<dbReference type="EMBL" id="MEYV01000010">
    <property type="protein sequence ID" value="OGD40354.1"/>
    <property type="molecule type" value="Genomic_DNA"/>
</dbReference>
<dbReference type="Gene3D" id="3.40.1700.10">
    <property type="entry name" value="DNA integrity scanning protein, DisA, N-terminal domain"/>
    <property type="match status" value="1"/>
</dbReference>
<sequence length="219" mass="24711">MITAILTSVQKKSKNENKSVIKKSLIKIEKVLEKSPFAPRAGKTIAPIAVKLKLTELILHLMKRKSPFGLFAILGWQRKWQEHLDISDSYQDIFDKHRINIMNIKASKRARRDVASTVSFDGAILINNKGDILHSGVMIEGLWPRKVAAKVNPGQFRDLSEQFGFKKKVHTRHLSAIAASYIFKNTTVFTVSEETGNFHIFENGQIVFSTASGEIHNVK</sequence>
<dbReference type="AlphaFoldDB" id="A0A1F5CBZ3"/>
<reference evidence="2 3" key="1">
    <citation type="journal article" date="2016" name="Nat. Commun.">
        <title>Thousands of microbial genomes shed light on interconnected biogeochemical processes in an aquifer system.</title>
        <authorList>
            <person name="Anantharaman K."/>
            <person name="Brown C.T."/>
            <person name="Hug L.A."/>
            <person name="Sharon I."/>
            <person name="Castelle C.J."/>
            <person name="Probst A.J."/>
            <person name="Thomas B.C."/>
            <person name="Singh A."/>
            <person name="Wilkins M.J."/>
            <person name="Karaoz U."/>
            <person name="Brodie E.L."/>
            <person name="Williams K.H."/>
            <person name="Hubbard S.S."/>
            <person name="Banfield J.F."/>
        </authorList>
    </citation>
    <scope>NUCLEOTIDE SEQUENCE [LARGE SCALE GENOMIC DNA]</scope>
</reference>
<dbReference type="InterPro" id="IPR003390">
    <property type="entry name" value="DNA_integrity_scan_DisA_N"/>
</dbReference>
<protein>
    <recommendedName>
        <fullName evidence="1">DAC domain-containing protein</fullName>
    </recommendedName>
</protein>
<organism evidence="2 3">
    <name type="scientific">Candidatus Azambacteria bacterium RIFCSPLOWO2_02_FULL_44_14</name>
    <dbReference type="NCBI Taxonomy" id="1797306"/>
    <lineage>
        <taxon>Bacteria</taxon>
        <taxon>Candidatus Azamiibacteriota</taxon>
    </lineage>
</organism>
<gene>
    <name evidence="2" type="ORF">A3I30_03635</name>
</gene>
<accession>A0A1F5CBZ3</accession>
<dbReference type="Proteomes" id="UP000177197">
    <property type="component" value="Unassembled WGS sequence"/>
</dbReference>
<proteinExistence type="predicted"/>
<dbReference type="PROSITE" id="PS51794">
    <property type="entry name" value="DAC"/>
    <property type="match status" value="1"/>
</dbReference>
<evidence type="ECO:0000313" key="2">
    <source>
        <dbReference type="EMBL" id="OGD40354.1"/>
    </source>
</evidence>
<dbReference type="SUPFAM" id="SSF143597">
    <property type="entry name" value="YojJ-like"/>
    <property type="match status" value="1"/>
</dbReference>
<evidence type="ECO:0000259" key="1">
    <source>
        <dbReference type="PROSITE" id="PS51794"/>
    </source>
</evidence>
<name>A0A1F5CBZ3_9BACT</name>
<comment type="caution">
    <text evidence="2">The sequence shown here is derived from an EMBL/GenBank/DDBJ whole genome shotgun (WGS) entry which is preliminary data.</text>
</comment>
<evidence type="ECO:0000313" key="3">
    <source>
        <dbReference type="Proteomes" id="UP000177197"/>
    </source>
</evidence>
<feature type="domain" description="DAC" evidence="1">
    <location>
        <begin position="35"/>
        <end position="212"/>
    </location>
</feature>
<dbReference type="InterPro" id="IPR036888">
    <property type="entry name" value="DNA_integrity_DisA_N_sf"/>
</dbReference>